<dbReference type="InterPro" id="IPR036866">
    <property type="entry name" value="RibonucZ/Hydroxyglut_hydro"/>
</dbReference>
<organism evidence="1 2">
    <name type="scientific">Bradyrhizobium macuxiense</name>
    <dbReference type="NCBI Taxonomy" id="1755647"/>
    <lineage>
        <taxon>Bacteria</taxon>
        <taxon>Pseudomonadati</taxon>
        <taxon>Pseudomonadota</taxon>
        <taxon>Alphaproteobacteria</taxon>
        <taxon>Hyphomicrobiales</taxon>
        <taxon>Nitrobacteraceae</taxon>
        <taxon>Bradyrhizobium</taxon>
    </lineage>
</organism>
<protein>
    <recommendedName>
        <fullName evidence="3">DUF4336 domain-containing protein</fullName>
    </recommendedName>
</protein>
<dbReference type="OrthoDB" id="450111at2"/>
<keyword evidence="2" id="KW-1185">Reference proteome</keyword>
<proteinExistence type="predicted"/>
<gene>
    <name evidence="1" type="ORF">FBZ93_106108</name>
</gene>
<dbReference type="PANTHER" id="PTHR33835:SF1">
    <property type="entry name" value="METALLO-BETA-LACTAMASE DOMAIN-CONTAINING PROTEIN"/>
    <property type="match status" value="1"/>
</dbReference>
<dbReference type="EMBL" id="VITY01000006">
    <property type="protein sequence ID" value="TWB98149.1"/>
    <property type="molecule type" value="Genomic_DNA"/>
</dbReference>
<dbReference type="Proteomes" id="UP000321304">
    <property type="component" value="Unassembled WGS sequence"/>
</dbReference>
<dbReference type="RefSeq" id="WP_146987149.1">
    <property type="nucleotide sequence ID" value="NZ_VITY01000006.1"/>
</dbReference>
<evidence type="ECO:0000313" key="1">
    <source>
        <dbReference type="EMBL" id="TWB98149.1"/>
    </source>
</evidence>
<sequence length="251" mass="28795">MQESRHESRLTYPPLNTPKPVADNVWIVDGPVIRFGPRWLEMPFPTRATILRLPGARLFIHSPTPLVDELKAEIAPLGVPSWIIGPNRLHYWWIPEWRAAYPDAGVFLARGIAQQAGGRLALDGEPLEARSGYPWDEWIATLPVAGSYMTETVFFHLESRTLLLTDLIENFEADRIRSPLMRLLTWIGGVRDPDGSTPRDMRLTFRRDKGALKAAVARMIEWNPERIILAHGRWYDRNGRAELERAFRWLG</sequence>
<comment type="caution">
    <text evidence="1">The sequence shown here is derived from an EMBL/GenBank/DDBJ whole genome shotgun (WGS) entry which is preliminary data.</text>
</comment>
<dbReference type="PANTHER" id="PTHR33835">
    <property type="entry name" value="YALI0C07656P"/>
    <property type="match status" value="1"/>
</dbReference>
<dbReference type="STRING" id="1755647.AS156_30360"/>
<dbReference type="InterPro" id="IPR025638">
    <property type="entry name" value="DUF4336"/>
</dbReference>
<evidence type="ECO:0000313" key="2">
    <source>
        <dbReference type="Proteomes" id="UP000321304"/>
    </source>
</evidence>
<name>A0A560LSL3_9BRAD</name>
<evidence type="ECO:0008006" key="3">
    <source>
        <dbReference type="Google" id="ProtNLM"/>
    </source>
</evidence>
<accession>A0A560LSL3</accession>
<dbReference type="SUPFAM" id="SSF56281">
    <property type="entry name" value="Metallo-hydrolase/oxidoreductase"/>
    <property type="match status" value="1"/>
</dbReference>
<reference evidence="1 2" key="1">
    <citation type="submission" date="2019-06" db="EMBL/GenBank/DDBJ databases">
        <title>Genomic Encyclopedia of Type Strains, Phase IV (KMG-V): Genome sequencing to study the core and pangenomes of soil and plant-associated prokaryotes.</title>
        <authorList>
            <person name="Whitman W."/>
        </authorList>
    </citation>
    <scope>NUCLEOTIDE SEQUENCE [LARGE SCALE GENOMIC DNA]</scope>
    <source>
        <strain evidence="1 2">BR 10355</strain>
    </source>
</reference>
<dbReference type="AlphaFoldDB" id="A0A560LSL3"/>